<dbReference type="Proteomes" id="UP000225706">
    <property type="component" value="Unassembled WGS sequence"/>
</dbReference>
<name>A0A2B4RF56_STYPI</name>
<dbReference type="InterPro" id="IPR002181">
    <property type="entry name" value="Fibrinogen_a/b/g_C_dom"/>
</dbReference>
<dbReference type="PANTHER" id="PTHR16146:SF46">
    <property type="entry name" value="INTELECTIN-1A-RELATED"/>
    <property type="match status" value="1"/>
</dbReference>
<dbReference type="GO" id="GO:0005201">
    <property type="term" value="F:extracellular matrix structural constituent"/>
    <property type="evidence" value="ECO:0007669"/>
    <property type="project" value="InterPro"/>
</dbReference>
<evidence type="ECO:0000313" key="8">
    <source>
        <dbReference type="Proteomes" id="UP000225706"/>
    </source>
</evidence>
<evidence type="ECO:0000256" key="4">
    <source>
        <dbReference type="ARBA" id="ARBA00023157"/>
    </source>
</evidence>
<dbReference type="InterPro" id="IPR000885">
    <property type="entry name" value="Fib_collagen_C"/>
</dbReference>
<dbReference type="SMART" id="SM00473">
    <property type="entry name" value="PAN_AP"/>
    <property type="match status" value="1"/>
</dbReference>
<evidence type="ECO:0000259" key="6">
    <source>
        <dbReference type="PROSITE" id="PS51406"/>
    </source>
</evidence>
<dbReference type="InterPro" id="IPR036056">
    <property type="entry name" value="Fibrinogen-like_C"/>
</dbReference>
<feature type="region of interest" description="Disordered" evidence="5">
    <location>
        <begin position="291"/>
        <end position="332"/>
    </location>
</feature>
<dbReference type="EMBL" id="LSMT01000648">
    <property type="protein sequence ID" value="PFX15443.1"/>
    <property type="molecule type" value="Genomic_DNA"/>
</dbReference>
<accession>A0A2B4RF56</accession>
<feature type="domain" description="Fibrinogen C-terminal" evidence="6">
    <location>
        <begin position="13"/>
        <end position="66"/>
    </location>
</feature>
<comment type="subcellular location">
    <subcellularLocation>
        <location evidence="1">Secreted</location>
    </subcellularLocation>
</comment>
<gene>
    <name evidence="7" type="ORF">AWC38_SpisGene20333</name>
</gene>
<dbReference type="Gene3D" id="2.60.120.1000">
    <property type="match status" value="3"/>
</dbReference>
<dbReference type="InterPro" id="IPR003609">
    <property type="entry name" value="Pan_app"/>
</dbReference>
<dbReference type="GO" id="GO:0070492">
    <property type="term" value="F:oligosaccharide binding"/>
    <property type="evidence" value="ECO:0007669"/>
    <property type="project" value="TreeGrafter"/>
</dbReference>
<organism evidence="7 8">
    <name type="scientific">Stylophora pistillata</name>
    <name type="common">Smooth cauliflower coral</name>
    <dbReference type="NCBI Taxonomy" id="50429"/>
    <lineage>
        <taxon>Eukaryota</taxon>
        <taxon>Metazoa</taxon>
        <taxon>Cnidaria</taxon>
        <taxon>Anthozoa</taxon>
        <taxon>Hexacorallia</taxon>
        <taxon>Scleractinia</taxon>
        <taxon>Astrocoeniina</taxon>
        <taxon>Pocilloporidae</taxon>
        <taxon>Stylophora</taxon>
    </lineage>
</organism>
<comment type="caution">
    <text evidence="7">The sequence shown here is derived from an EMBL/GenBank/DDBJ whole genome shotgun (WGS) entry which is preliminary data.</text>
</comment>
<dbReference type="SUPFAM" id="SSF57414">
    <property type="entry name" value="Hairpin loop containing domain-like"/>
    <property type="match status" value="1"/>
</dbReference>
<dbReference type="NCBIfam" id="NF040941">
    <property type="entry name" value="GGGWT_bact"/>
    <property type="match status" value="3"/>
</dbReference>
<sequence length="738" mass="81526">MIADKNTSPPPGFDQNSAVTSCQTLHNQSPTTSSGVYWIDPDGGSQANAFKAYCDMETDGGGWTLVWSYSFTNYNNFNDDSNASTPRPNWLVKAKADVSVSTNPPLNETDFNTMNVSLWKQLGRQVLIKSNINNWLVCHPGLGSLVDWQEGNINCTIIKNVADPSESSPAPSKFSGKTNHGPILYLSGYRLGMYVFALTFVFLLTPRTSAKDEKGTFFRMEENAFLDDENALQSEKADSILTCAQMCGREVTCKGANFLANEGTCFFLGEGRRASKVERVVKREGSFYVEKVNPPEISGPHPEQNTSPPLGSNQNSAETSCQTLHNQSPTTSSGVYWIDPDGGSQANAFKAYCDMDTYGGGWTLVWSYSFTNYSHFNDSSNAITSRPNWLVKAKVDVPVSTNPLLNETDFNALNFSLWKQLGRQILIKSNINNWLVCNPGRGSLVDWREGDMNCTIIKYVVDSSKSSLAPSKFSEKTSYGPMLYSSGYWNSTYYYFDGYKGHNWPTHDPLGRDETNQKKNVVDPHGQNASPPPGSNQHSAVTSCQTLLKQHPTMCSGVYWIDPDGGSQANAFKAYCDMDTYGVSSNAITPRPNSPVRSEVDVPVSSTPPLNETDLNAINFSLWKQLGRRVLIKGNINNWLVCHPGTGSLVDWQEGDINCTIIKYVTDLSGSSSAPSKFLAKANYGPMFYSSGRWNSTYYYFDGYTGNDWPTHDPLGRGGPNQKKNVVDPHGNIFIRAE</sequence>
<evidence type="ECO:0000256" key="3">
    <source>
        <dbReference type="ARBA" id="ARBA00023119"/>
    </source>
</evidence>
<evidence type="ECO:0000256" key="5">
    <source>
        <dbReference type="SAM" id="MobiDB-lite"/>
    </source>
</evidence>
<protein>
    <recommendedName>
        <fullName evidence="6">Fibrinogen C-terminal domain-containing protein</fullName>
    </recommendedName>
</protein>
<feature type="region of interest" description="Disordered" evidence="5">
    <location>
        <begin position="587"/>
        <end position="608"/>
    </location>
</feature>
<dbReference type="AlphaFoldDB" id="A0A2B4RF56"/>
<dbReference type="GO" id="GO:0005615">
    <property type="term" value="C:extracellular space"/>
    <property type="evidence" value="ECO:0007669"/>
    <property type="project" value="TreeGrafter"/>
</dbReference>
<dbReference type="Pfam" id="PF01410">
    <property type="entry name" value="COLFI"/>
    <property type="match status" value="3"/>
</dbReference>
<dbReference type="PROSITE" id="PS51406">
    <property type="entry name" value="FIBRINOGEN_C_2"/>
    <property type="match status" value="2"/>
</dbReference>
<dbReference type="GO" id="GO:0005581">
    <property type="term" value="C:collagen trimer"/>
    <property type="evidence" value="ECO:0007669"/>
    <property type="project" value="UniProtKB-KW"/>
</dbReference>
<dbReference type="Pfam" id="PF00024">
    <property type="entry name" value="PAN_1"/>
    <property type="match status" value="1"/>
</dbReference>
<proteinExistence type="predicted"/>
<keyword evidence="2" id="KW-0964">Secreted</keyword>
<dbReference type="PANTHER" id="PTHR16146">
    <property type="entry name" value="INTELECTIN"/>
    <property type="match status" value="1"/>
</dbReference>
<evidence type="ECO:0000256" key="2">
    <source>
        <dbReference type="ARBA" id="ARBA00022525"/>
    </source>
</evidence>
<feature type="region of interest" description="Disordered" evidence="5">
    <location>
        <begin position="507"/>
        <end position="539"/>
    </location>
</feature>
<dbReference type="OrthoDB" id="5976246at2759"/>
<feature type="compositionally biased region" description="Polar residues" evidence="5">
    <location>
        <begin position="303"/>
        <end position="332"/>
    </location>
</feature>
<dbReference type="SUPFAM" id="SSF56496">
    <property type="entry name" value="Fibrinogen C-terminal domain-like"/>
    <property type="match status" value="3"/>
</dbReference>
<keyword evidence="3" id="KW-0176">Collagen</keyword>
<keyword evidence="4" id="KW-1015">Disulfide bond</keyword>
<feature type="domain" description="Fibrinogen C-terminal" evidence="6">
    <location>
        <begin position="312"/>
        <end position="365"/>
    </location>
</feature>
<feature type="compositionally biased region" description="Basic and acidic residues" evidence="5">
    <location>
        <begin position="509"/>
        <end position="522"/>
    </location>
</feature>
<reference evidence="8" key="1">
    <citation type="journal article" date="2017" name="bioRxiv">
        <title>Comparative analysis of the genomes of Stylophora pistillata and Acropora digitifera provides evidence for extensive differences between species of corals.</title>
        <authorList>
            <person name="Voolstra C.R."/>
            <person name="Li Y."/>
            <person name="Liew Y.J."/>
            <person name="Baumgarten S."/>
            <person name="Zoccola D."/>
            <person name="Flot J.-F."/>
            <person name="Tambutte S."/>
            <person name="Allemand D."/>
            <person name="Aranda M."/>
        </authorList>
    </citation>
    <scope>NUCLEOTIDE SEQUENCE [LARGE SCALE GENOMIC DNA]</scope>
</reference>
<evidence type="ECO:0000313" key="7">
    <source>
        <dbReference type="EMBL" id="PFX15443.1"/>
    </source>
</evidence>
<evidence type="ECO:0000256" key="1">
    <source>
        <dbReference type="ARBA" id="ARBA00004613"/>
    </source>
</evidence>
<keyword evidence="8" id="KW-1185">Reference proteome</keyword>